<dbReference type="InterPro" id="IPR036597">
    <property type="entry name" value="Fido-like_dom_sf"/>
</dbReference>
<reference evidence="1 2" key="1">
    <citation type="journal article" date="2024" name="BMC Genomics">
        <title>De novo assembly and annotation of Popillia japonica's genome with initial clues to its potential as an invasive pest.</title>
        <authorList>
            <person name="Cucini C."/>
            <person name="Boschi S."/>
            <person name="Funari R."/>
            <person name="Cardaioli E."/>
            <person name="Iannotti N."/>
            <person name="Marturano G."/>
            <person name="Paoli F."/>
            <person name="Bruttini M."/>
            <person name="Carapelli A."/>
            <person name="Frati F."/>
            <person name="Nardi F."/>
        </authorList>
    </citation>
    <scope>NUCLEOTIDE SEQUENCE [LARGE SCALE GENOMIC DNA]</scope>
    <source>
        <strain evidence="1">DMR45628</strain>
    </source>
</reference>
<protein>
    <submittedName>
        <fullName evidence="1">Uncharacterized protein</fullName>
    </submittedName>
</protein>
<keyword evidence="2" id="KW-1185">Reference proteome</keyword>
<evidence type="ECO:0000313" key="1">
    <source>
        <dbReference type="EMBL" id="KAK9721962.1"/>
    </source>
</evidence>
<accession>A0AAW1KNR3</accession>
<dbReference type="AlphaFoldDB" id="A0AAW1KNR3"/>
<sequence length="226" mass="26244">MARISLKTNLCCRTPFFDHQTQISHGDECRSLETAFSKRCRILKNSHIEEPLTRTTSALFYHASKNTTKPFENSQETDNISTLLPRIKKYNEAIREFAGNPENFCFVQGFIDVYRELFITEFNRVESKNPADEDVSEKQELKRRNVTKAIDDLFGDLFGNVLVTHSLEMDFDVNLVKKLDETIGKDLIRDAGVYRRCDARPQCYGFNYLDPDDIECCLEKLFEDIN</sequence>
<dbReference type="EMBL" id="JASPKY010000193">
    <property type="protein sequence ID" value="KAK9721962.1"/>
    <property type="molecule type" value="Genomic_DNA"/>
</dbReference>
<dbReference type="Proteomes" id="UP001458880">
    <property type="component" value="Unassembled WGS sequence"/>
</dbReference>
<dbReference type="Gene3D" id="1.10.3290.10">
    <property type="entry name" value="Fido-like domain"/>
    <property type="match status" value="1"/>
</dbReference>
<gene>
    <name evidence="1" type="ORF">QE152_g19916</name>
</gene>
<name>A0AAW1KNR3_POPJA</name>
<organism evidence="1 2">
    <name type="scientific">Popillia japonica</name>
    <name type="common">Japanese beetle</name>
    <dbReference type="NCBI Taxonomy" id="7064"/>
    <lineage>
        <taxon>Eukaryota</taxon>
        <taxon>Metazoa</taxon>
        <taxon>Ecdysozoa</taxon>
        <taxon>Arthropoda</taxon>
        <taxon>Hexapoda</taxon>
        <taxon>Insecta</taxon>
        <taxon>Pterygota</taxon>
        <taxon>Neoptera</taxon>
        <taxon>Endopterygota</taxon>
        <taxon>Coleoptera</taxon>
        <taxon>Polyphaga</taxon>
        <taxon>Scarabaeiformia</taxon>
        <taxon>Scarabaeidae</taxon>
        <taxon>Rutelinae</taxon>
        <taxon>Popillia</taxon>
    </lineage>
</organism>
<evidence type="ECO:0000313" key="2">
    <source>
        <dbReference type="Proteomes" id="UP001458880"/>
    </source>
</evidence>
<comment type="caution">
    <text evidence="1">The sequence shown here is derived from an EMBL/GenBank/DDBJ whole genome shotgun (WGS) entry which is preliminary data.</text>
</comment>
<proteinExistence type="predicted"/>